<dbReference type="GO" id="GO:0050661">
    <property type="term" value="F:NADP binding"/>
    <property type="evidence" value="ECO:0007669"/>
    <property type="project" value="UniProtKB-UniRule"/>
</dbReference>
<reference evidence="16 17" key="1">
    <citation type="submission" date="2016-01" db="EMBL/GenBank/DDBJ databases">
        <title>Draft Genome Sequences of Seven Thermophilic Sporeformers Isolated from Foods.</title>
        <authorList>
            <person name="Berendsen E.M."/>
            <person name="Wells-Bennik M.H."/>
            <person name="Krawcyk A.O."/>
            <person name="De Jong A."/>
            <person name="Holsappel S."/>
            <person name="Eijlander R.T."/>
            <person name="Kuipers O.P."/>
        </authorList>
    </citation>
    <scope>NUCLEOTIDE SEQUENCE [LARGE SCALE GENOMIC DNA]</scope>
    <source>
        <strain evidence="16 17">B4135</strain>
    </source>
</reference>
<feature type="binding site" evidence="13">
    <location>
        <position position="38"/>
    </location>
    <ligand>
        <name>NADP(+)</name>
        <dbReference type="ChEBI" id="CHEBI:58349"/>
    </ligand>
</feature>
<comment type="subunit">
    <text evidence="13">Homotetramer.</text>
</comment>
<dbReference type="OrthoDB" id="9790352at2"/>
<evidence type="ECO:0000259" key="15">
    <source>
        <dbReference type="Pfam" id="PF05173"/>
    </source>
</evidence>
<dbReference type="EMBL" id="LQYT01000007">
    <property type="protein sequence ID" value="KYD22774.1"/>
    <property type="molecule type" value="Genomic_DNA"/>
</dbReference>
<dbReference type="AlphaFoldDB" id="A0A150MDY0"/>
<evidence type="ECO:0000256" key="8">
    <source>
        <dbReference type="ARBA" id="ARBA00023154"/>
    </source>
</evidence>
<evidence type="ECO:0000256" key="6">
    <source>
        <dbReference type="ARBA" id="ARBA00023002"/>
    </source>
</evidence>
<evidence type="ECO:0000313" key="16">
    <source>
        <dbReference type="EMBL" id="KYD22774.1"/>
    </source>
</evidence>
<dbReference type="Pfam" id="PF05173">
    <property type="entry name" value="DapB_C"/>
    <property type="match status" value="1"/>
</dbReference>
<keyword evidence="4 13" id="KW-0521">NADP</keyword>
<comment type="catalytic activity">
    <reaction evidence="12 13">
        <text>(S)-2,3,4,5-tetrahydrodipicolinate + NAD(+) + H2O = (2S,4S)-4-hydroxy-2,3,4,5-tetrahydrodipicolinate + NADH + H(+)</text>
        <dbReference type="Rhea" id="RHEA:35323"/>
        <dbReference type="ChEBI" id="CHEBI:15377"/>
        <dbReference type="ChEBI" id="CHEBI:15378"/>
        <dbReference type="ChEBI" id="CHEBI:16845"/>
        <dbReference type="ChEBI" id="CHEBI:57540"/>
        <dbReference type="ChEBI" id="CHEBI:57945"/>
        <dbReference type="ChEBI" id="CHEBI:67139"/>
        <dbReference type="EC" id="1.17.1.8"/>
    </reaction>
</comment>
<feature type="binding site" evidence="13">
    <location>
        <begin position="11"/>
        <end position="16"/>
    </location>
    <ligand>
        <name>NAD(+)</name>
        <dbReference type="ChEBI" id="CHEBI:57540"/>
    </ligand>
</feature>
<dbReference type="Gene3D" id="3.30.360.10">
    <property type="entry name" value="Dihydrodipicolinate Reductase, domain 2"/>
    <property type="match status" value="1"/>
</dbReference>
<gene>
    <name evidence="13" type="primary">dapB</name>
    <name evidence="16" type="ORF">B4135_0275</name>
</gene>
<dbReference type="PIRSF" id="PIRSF000161">
    <property type="entry name" value="DHPR"/>
    <property type="match status" value="1"/>
</dbReference>
<keyword evidence="6 13" id="KW-0560">Oxidoreductase</keyword>
<evidence type="ECO:0000256" key="10">
    <source>
        <dbReference type="ARBA" id="ARBA00038983"/>
    </source>
</evidence>
<proteinExistence type="inferred from homology"/>
<dbReference type="InterPro" id="IPR022663">
    <property type="entry name" value="DapB_C"/>
</dbReference>
<evidence type="ECO:0000256" key="12">
    <source>
        <dbReference type="ARBA" id="ARBA00049396"/>
    </source>
</evidence>
<dbReference type="GO" id="GO:0051287">
    <property type="term" value="F:NAD binding"/>
    <property type="evidence" value="ECO:0007669"/>
    <property type="project" value="UniProtKB-UniRule"/>
</dbReference>
<feature type="binding site" evidence="13">
    <location>
        <position position="37"/>
    </location>
    <ligand>
        <name>NAD(+)</name>
        <dbReference type="ChEBI" id="CHEBI:57540"/>
    </ligand>
</feature>
<keyword evidence="2 13" id="KW-0963">Cytoplasm</keyword>
<evidence type="ECO:0000256" key="9">
    <source>
        <dbReference type="ARBA" id="ARBA00037922"/>
    </source>
</evidence>
<dbReference type="PANTHER" id="PTHR20836:SF0">
    <property type="entry name" value="4-HYDROXY-TETRAHYDRODIPICOLINATE REDUCTASE 1, CHLOROPLASTIC-RELATED"/>
    <property type="match status" value="1"/>
</dbReference>
<dbReference type="PROSITE" id="PS01298">
    <property type="entry name" value="DAPB"/>
    <property type="match status" value="1"/>
</dbReference>
<keyword evidence="8 13" id="KW-0457">Lysine biosynthesis</keyword>
<keyword evidence="3 13" id="KW-0028">Amino-acid biosynthesis</keyword>
<feature type="binding site" evidence="13">
    <location>
        <begin position="128"/>
        <end position="131"/>
    </location>
    <ligand>
        <name>NAD(+)</name>
        <dbReference type="ChEBI" id="CHEBI:57540"/>
    </ligand>
</feature>
<feature type="active site" description="Proton donor" evidence="13">
    <location>
        <position position="162"/>
    </location>
</feature>
<evidence type="ECO:0000256" key="13">
    <source>
        <dbReference type="HAMAP-Rule" id="MF_00102"/>
    </source>
</evidence>
<keyword evidence="5 13" id="KW-0220">Diaminopimelate biosynthesis</keyword>
<evidence type="ECO:0000313" key="17">
    <source>
        <dbReference type="Proteomes" id="UP000075683"/>
    </source>
</evidence>
<dbReference type="InterPro" id="IPR036291">
    <property type="entry name" value="NAD(P)-bd_dom_sf"/>
</dbReference>
<comment type="similarity">
    <text evidence="1 13">Belongs to the DapB family.</text>
</comment>
<dbReference type="EC" id="1.17.1.8" evidence="10 13"/>
<sequence length="269" mass="29465">MEETIKITVAGPRGKMGKACVEMVASTSGFQLVSVLDRINDGKRLNEIDPQFSRLPGVPVFTEPEKCLADTKPDVFIDLTRPEAAFSHTRTALSFGVRAVVGTTGLTDDQLAEIKALADRNAVGCIIAPNFSLGAALMMKFSRMAAKFFPDVEIIELHHDQKRDAPSGTSIQTARMILEERGAKKQGHPEEKELMAGARGAQISGIPVHSVRLPGLIAHQEVIFGSRGETLTIRHDSYDRKSFMRGIETAVRAVMALDRYVYGMENLLQ</sequence>
<name>A0A150MDY0_9BACI</name>
<comment type="function">
    <text evidence="13">Catalyzes the conversion of 4-hydroxy-tetrahydrodipicolinate (HTPA) to tetrahydrodipicolinate.</text>
</comment>
<dbReference type="Gene3D" id="3.40.50.720">
    <property type="entry name" value="NAD(P)-binding Rossmann-like Domain"/>
    <property type="match status" value="1"/>
</dbReference>
<dbReference type="UniPathway" id="UPA00034">
    <property type="reaction ID" value="UER00018"/>
</dbReference>
<evidence type="ECO:0000259" key="14">
    <source>
        <dbReference type="Pfam" id="PF01113"/>
    </source>
</evidence>
<evidence type="ECO:0000256" key="3">
    <source>
        <dbReference type="ARBA" id="ARBA00022605"/>
    </source>
</evidence>
<dbReference type="GO" id="GO:0005829">
    <property type="term" value="C:cytosol"/>
    <property type="evidence" value="ECO:0007669"/>
    <property type="project" value="TreeGrafter"/>
</dbReference>
<dbReference type="GO" id="GO:0019877">
    <property type="term" value="P:diaminopimelate biosynthetic process"/>
    <property type="evidence" value="ECO:0007669"/>
    <property type="project" value="UniProtKB-UniRule"/>
</dbReference>
<dbReference type="PATRIC" id="fig|301148.3.peg.4138"/>
<evidence type="ECO:0000256" key="4">
    <source>
        <dbReference type="ARBA" id="ARBA00022857"/>
    </source>
</evidence>
<dbReference type="GO" id="GO:0009089">
    <property type="term" value="P:lysine biosynthetic process via diaminopimelate"/>
    <property type="evidence" value="ECO:0007669"/>
    <property type="project" value="UniProtKB-UniRule"/>
</dbReference>
<evidence type="ECO:0000256" key="5">
    <source>
        <dbReference type="ARBA" id="ARBA00022915"/>
    </source>
</evidence>
<organism evidence="16 17">
    <name type="scientific">Caldibacillus debilis</name>
    <dbReference type="NCBI Taxonomy" id="301148"/>
    <lineage>
        <taxon>Bacteria</taxon>
        <taxon>Bacillati</taxon>
        <taxon>Bacillota</taxon>
        <taxon>Bacilli</taxon>
        <taxon>Bacillales</taxon>
        <taxon>Bacillaceae</taxon>
        <taxon>Caldibacillus</taxon>
    </lineage>
</organism>
<dbReference type="RefSeq" id="WP_061567906.1">
    <property type="nucleotide sequence ID" value="NZ_LQYT01000007.1"/>
</dbReference>
<dbReference type="SUPFAM" id="SSF55347">
    <property type="entry name" value="Glyceraldehyde-3-phosphate dehydrogenase-like, C-terminal domain"/>
    <property type="match status" value="1"/>
</dbReference>
<dbReference type="InterPro" id="IPR000846">
    <property type="entry name" value="DapB_N"/>
</dbReference>
<feature type="domain" description="Dihydrodipicolinate reductase C-terminal" evidence="15">
    <location>
        <begin position="134"/>
        <end position="268"/>
    </location>
</feature>
<comment type="pathway">
    <text evidence="9 13">Amino-acid biosynthesis; L-lysine biosynthesis via DAP pathway; (S)-tetrahydrodipicolinate from L-aspartate: step 4/4.</text>
</comment>
<dbReference type="GO" id="GO:0016726">
    <property type="term" value="F:oxidoreductase activity, acting on CH or CH2 groups, NAD or NADP as acceptor"/>
    <property type="evidence" value="ECO:0007669"/>
    <property type="project" value="UniProtKB-UniRule"/>
</dbReference>
<comment type="subcellular location">
    <subcellularLocation>
        <location evidence="13">Cytoplasm</location>
    </subcellularLocation>
</comment>
<dbReference type="InterPro" id="IPR022664">
    <property type="entry name" value="DapB_N_CS"/>
</dbReference>
<dbReference type="HAMAP" id="MF_00102">
    <property type="entry name" value="DapB"/>
    <property type="match status" value="1"/>
</dbReference>
<evidence type="ECO:0000256" key="11">
    <source>
        <dbReference type="ARBA" id="ARBA00049080"/>
    </source>
</evidence>
<evidence type="ECO:0000256" key="2">
    <source>
        <dbReference type="ARBA" id="ARBA00022490"/>
    </source>
</evidence>
<comment type="caution">
    <text evidence="16">The sequence shown here is derived from an EMBL/GenBank/DDBJ whole genome shotgun (WGS) entry which is preliminary data.</text>
</comment>
<dbReference type="Proteomes" id="UP000075683">
    <property type="component" value="Unassembled WGS sequence"/>
</dbReference>
<comment type="caution">
    <text evidence="13">Was originally thought to be a dihydrodipicolinate reductase (DHDPR), catalyzing the conversion of dihydrodipicolinate to tetrahydrodipicolinate. However, it was shown in E.coli that the substrate of the enzymatic reaction is not dihydrodipicolinate (DHDP) but in fact (2S,4S)-4-hydroxy-2,3,4,5-tetrahydrodipicolinic acid (HTPA), the product released by the DapA-catalyzed reaction.</text>
</comment>
<dbReference type="InterPro" id="IPR023940">
    <property type="entry name" value="DHDPR_bac"/>
</dbReference>
<comment type="catalytic activity">
    <reaction evidence="11 13">
        <text>(S)-2,3,4,5-tetrahydrodipicolinate + NADP(+) + H2O = (2S,4S)-4-hydroxy-2,3,4,5-tetrahydrodipicolinate + NADPH + H(+)</text>
        <dbReference type="Rhea" id="RHEA:35331"/>
        <dbReference type="ChEBI" id="CHEBI:15377"/>
        <dbReference type="ChEBI" id="CHEBI:15378"/>
        <dbReference type="ChEBI" id="CHEBI:16845"/>
        <dbReference type="ChEBI" id="CHEBI:57783"/>
        <dbReference type="ChEBI" id="CHEBI:58349"/>
        <dbReference type="ChEBI" id="CHEBI:67139"/>
        <dbReference type="EC" id="1.17.1.8"/>
    </reaction>
</comment>
<dbReference type="CDD" id="cd02274">
    <property type="entry name" value="DHDPR_N"/>
    <property type="match status" value="1"/>
</dbReference>
<feature type="domain" description="Dihydrodipicolinate reductase N-terminal" evidence="14">
    <location>
        <begin position="5"/>
        <end position="131"/>
    </location>
</feature>
<feature type="binding site" evidence="13">
    <location>
        <begin position="102"/>
        <end position="104"/>
    </location>
    <ligand>
        <name>NAD(+)</name>
        <dbReference type="ChEBI" id="CHEBI:57540"/>
    </ligand>
</feature>
<protein>
    <recommendedName>
        <fullName evidence="10 13">4-hydroxy-tetrahydrodipicolinate reductase</fullName>
        <shortName evidence="13">HTPA reductase</shortName>
        <ecNumber evidence="10 13">1.17.1.8</ecNumber>
    </recommendedName>
</protein>
<dbReference type="GO" id="GO:0008839">
    <property type="term" value="F:4-hydroxy-tetrahydrodipicolinate reductase"/>
    <property type="evidence" value="ECO:0007669"/>
    <property type="project" value="UniProtKB-UniRule"/>
</dbReference>
<feature type="active site" description="Proton donor/acceptor" evidence="13">
    <location>
        <position position="158"/>
    </location>
</feature>
<accession>A0A150MDY0</accession>
<dbReference type="SUPFAM" id="SSF51735">
    <property type="entry name" value="NAD(P)-binding Rossmann-fold domains"/>
    <property type="match status" value="1"/>
</dbReference>
<dbReference type="FunFam" id="3.30.360.10:FF:000009">
    <property type="entry name" value="4-hydroxy-tetrahydrodipicolinate reductase"/>
    <property type="match status" value="1"/>
</dbReference>
<dbReference type="STRING" id="301148.B4135_0275"/>
<feature type="binding site" evidence="13">
    <location>
        <begin position="168"/>
        <end position="169"/>
    </location>
    <ligand>
        <name>(S)-2,3,4,5-tetrahydrodipicolinate</name>
        <dbReference type="ChEBI" id="CHEBI:16845"/>
    </ligand>
</feature>
<dbReference type="NCBIfam" id="TIGR00036">
    <property type="entry name" value="dapB"/>
    <property type="match status" value="1"/>
</dbReference>
<keyword evidence="7 13" id="KW-0520">NAD</keyword>
<evidence type="ECO:0000256" key="1">
    <source>
        <dbReference type="ARBA" id="ARBA00006642"/>
    </source>
</evidence>
<feature type="binding site" evidence="13">
    <location>
        <position position="159"/>
    </location>
    <ligand>
        <name>(S)-2,3,4,5-tetrahydrodipicolinate</name>
        <dbReference type="ChEBI" id="CHEBI:16845"/>
    </ligand>
</feature>
<evidence type="ECO:0000256" key="7">
    <source>
        <dbReference type="ARBA" id="ARBA00023027"/>
    </source>
</evidence>
<dbReference type="PANTHER" id="PTHR20836">
    <property type="entry name" value="DIHYDRODIPICOLINATE REDUCTASE"/>
    <property type="match status" value="1"/>
</dbReference>
<dbReference type="Pfam" id="PF01113">
    <property type="entry name" value="DapB_N"/>
    <property type="match status" value="1"/>
</dbReference>